<dbReference type="Pfam" id="PF00023">
    <property type="entry name" value="Ank"/>
    <property type="match status" value="1"/>
</dbReference>
<evidence type="ECO:0000313" key="9">
    <source>
        <dbReference type="EMBL" id="KAL3283594.1"/>
    </source>
</evidence>
<dbReference type="PROSITE" id="PS50297">
    <property type="entry name" value="ANK_REP_REGION"/>
    <property type="match status" value="1"/>
</dbReference>
<keyword evidence="2" id="KW-0677">Repeat</keyword>
<dbReference type="PANTHER" id="PTHR10117:SF54">
    <property type="entry name" value="TRANSIENT RECEPTOR POTENTIAL-GAMMA PROTEIN"/>
    <property type="match status" value="1"/>
</dbReference>
<keyword evidence="1" id="KW-0813">Transport</keyword>
<keyword evidence="10" id="KW-1185">Reference proteome</keyword>
<feature type="compositionally biased region" description="Pro residues" evidence="6">
    <location>
        <begin position="27"/>
        <end position="36"/>
    </location>
</feature>
<dbReference type="PANTHER" id="PTHR10117">
    <property type="entry name" value="TRANSIENT RECEPTOR POTENTIAL CHANNEL"/>
    <property type="match status" value="1"/>
</dbReference>
<protein>
    <recommendedName>
        <fullName evidence="8">Transient receptor ion channel domain-containing protein</fullName>
    </recommendedName>
</protein>
<evidence type="ECO:0000256" key="1">
    <source>
        <dbReference type="ARBA" id="ARBA00022448"/>
    </source>
</evidence>
<dbReference type="Pfam" id="PF08344">
    <property type="entry name" value="TRP_2"/>
    <property type="match status" value="1"/>
</dbReference>
<keyword evidence="7" id="KW-1133">Transmembrane helix</keyword>
<dbReference type="Gene3D" id="1.25.40.20">
    <property type="entry name" value="Ankyrin repeat-containing domain"/>
    <property type="match status" value="1"/>
</dbReference>
<dbReference type="PROSITE" id="PS50088">
    <property type="entry name" value="ANK_REPEAT"/>
    <property type="match status" value="1"/>
</dbReference>
<feature type="compositionally biased region" description="Basic and acidic residues" evidence="6">
    <location>
        <begin position="1"/>
        <end position="10"/>
    </location>
</feature>
<reference evidence="9 10" key="1">
    <citation type="journal article" date="2021" name="BMC Biol.">
        <title>Horizontally acquired antibacterial genes associated with adaptive radiation of ladybird beetles.</title>
        <authorList>
            <person name="Li H.S."/>
            <person name="Tang X.F."/>
            <person name="Huang Y.H."/>
            <person name="Xu Z.Y."/>
            <person name="Chen M.L."/>
            <person name="Du X.Y."/>
            <person name="Qiu B.Y."/>
            <person name="Chen P.T."/>
            <person name="Zhang W."/>
            <person name="Slipinski A."/>
            <person name="Escalona H.E."/>
            <person name="Waterhouse R.M."/>
            <person name="Zwick A."/>
            <person name="Pang H."/>
        </authorList>
    </citation>
    <scope>NUCLEOTIDE SEQUENCE [LARGE SCALE GENOMIC DNA]</scope>
    <source>
        <strain evidence="9">SYSU2018</strain>
    </source>
</reference>
<feature type="transmembrane region" description="Helical" evidence="7">
    <location>
        <begin position="409"/>
        <end position="425"/>
    </location>
</feature>
<comment type="caution">
    <text evidence="9">The sequence shown here is derived from an EMBL/GenBank/DDBJ whole genome shotgun (WGS) entry which is preliminary data.</text>
</comment>
<feature type="repeat" description="ANK" evidence="5">
    <location>
        <begin position="187"/>
        <end position="211"/>
    </location>
</feature>
<keyword evidence="7" id="KW-0812">Transmembrane</keyword>
<feature type="transmembrane region" description="Helical" evidence="7">
    <location>
        <begin position="377"/>
        <end position="397"/>
    </location>
</feature>
<gene>
    <name evidence="9" type="ORF">HHI36_006732</name>
</gene>
<dbReference type="EMBL" id="JABFTP020000144">
    <property type="protein sequence ID" value="KAL3283594.1"/>
    <property type="molecule type" value="Genomic_DNA"/>
</dbReference>
<dbReference type="InterPro" id="IPR013555">
    <property type="entry name" value="TRP_dom"/>
</dbReference>
<evidence type="ECO:0000256" key="4">
    <source>
        <dbReference type="ARBA" id="ARBA00023303"/>
    </source>
</evidence>
<evidence type="ECO:0000256" key="3">
    <source>
        <dbReference type="ARBA" id="ARBA00023065"/>
    </source>
</evidence>
<evidence type="ECO:0000256" key="7">
    <source>
        <dbReference type="SAM" id="Phobius"/>
    </source>
</evidence>
<evidence type="ECO:0000259" key="8">
    <source>
        <dbReference type="SMART" id="SM01420"/>
    </source>
</evidence>
<keyword evidence="3" id="KW-0406">Ion transport</keyword>
<dbReference type="GO" id="GO:0034220">
    <property type="term" value="P:monoatomic ion transmembrane transport"/>
    <property type="evidence" value="ECO:0007669"/>
    <property type="project" value="UniProtKB-KW"/>
</dbReference>
<name>A0ABD2NXY9_9CUCU</name>
<keyword evidence="4" id="KW-0407">Ion channel</keyword>
<feature type="domain" description="Transient receptor ion channel" evidence="8">
    <location>
        <begin position="222"/>
        <end position="285"/>
    </location>
</feature>
<dbReference type="InterPro" id="IPR002153">
    <property type="entry name" value="TRPC_channel"/>
</dbReference>
<keyword evidence="5" id="KW-0040">ANK repeat</keyword>
<keyword evidence="7" id="KW-0472">Membrane</keyword>
<proteinExistence type="predicted"/>
<dbReference type="Pfam" id="PF12796">
    <property type="entry name" value="Ank_2"/>
    <property type="match status" value="1"/>
</dbReference>
<sequence length="505" mass="57735">MRRTLTDLHQRGLTTGRPPTLTDIPLRHPPSPPPLPRTHTQPFIAHATATPGFGNATYRRFEDLDYEIAPKSSILLPHLQANEKKFFELVHSGDVEDVRKFLENNPDFNINCVNFQGVSALLVAVQTRNEHMVEFLISQNGIDIGDAVLHAVRDNQPKIVEFLLEKLHSTAPSLEFVGVTHSSDFPDYMTPLILAAQEGHFEIIEMLIQRGHVIAKPHSPKCRCADCILHLERDDLLHAETLRLSLYKAITNPAFICHSTNDPILIAFELCAELRLCAWLVVEFRDQYQELADSISNFAVELIACCRSTTEMEIILTQTGGLPPNNYQFPRLVLAMDLKQKAFVAHPNTQQLVEAAWVGDWHDYIIKPTIVKLIYPLYRIIVLPFVCLMCIFLPSHPLVLHWRIPLNKMISHTAGYLVFLIIIFLESNISKENQKRKPPNSGLEPVICVFVAGYTWNCFRMCLIQGPSRYFKALWNWHAIITNVFFILTFIFWIAAYWDAKRTIK</sequence>
<dbReference type="SMART" id="SM00248">
    <property type="entry name" value="ANK"/>
    <property type="match status" value="2"/>
</dbReference>
<dbReference type="Proteomes" id="UP001516400">
    <property type="component" value="Unassembled WGS sequence"/>
</dbReference>
<evidence type="ECO:0000256" key="2">
    <source>
        <dbReference type="ARBA" id="ARBA00022737"/>
    </source>
</evidence>
<dbReference type="SUPFAM" id="SSF48403">
    <property type="entry name" value="Ankyrin repeat"/>
    <property type="match status" value="1"/>
</dbReference>
<evidence type="ECO:0000256" key="5">
    <source>
        <dbReference type="PROSITE-ProRule" id="PRU00023"/>
    </source>
</evidence>
<accession>A0ABD2NXY9</accession>
<organism evidence="9 10">
    <name type="scientific">Cryptolaemus montrouzieri</name>
    <dbReference type="NCBI Taxonomy" id="559131"/>
    <lineage>
        <taxon>Eukaryota</taxon>
        <taxon>Metazoa</taxon>
        <taxon>Ecdysozoa</taxon>
        <taxon>Arthropoda</taxon>
        <taxon>Hexapoda</taxon>
        <taxon>Insecta</taxon>
        <taxon>Pterygota</taxon>
        <taxon>Neoptera</taxon>
        <taxon>Endopterygota</taxon>
        <taxon>Coleoptera</taxon>
        <taxon>Polyphaga</taxon>
        <taxon>Cucujiformia</taxon>
        <taxon>Coccinelloidea</taxon>
        <taxon>Coccinellidae</taxon>
        <taxon>Scymninae</taxon>
        <taxon>Scymnini</taxon>
        <taxon>Cryptolaemus</taxon>
    </lineage>
</organism>
<feature type="transmembrane region" description="Helical" evidence="7">
    <location>
        <begin position="446"/>
        <end position="466"/>
    </location>
</feature>
<evidence type="ECO:0000313" key="10">
    <source>
        <dbReference type="Proteomes" id="UP001516400"/>
    </source>
</evidence>
<dbReference type="InterPro" id="IPR036770">
    <property type="entry name" value="Ankyrin_rpt-contain_sf"/>
</dbReference>
<dbReference type="InterPro" id="IPR002110">
    <property type="entry name" value="Ankyrin_rpt"/>
</dbReference>
<dbReference type="AlphaFoldDB" id="A0ABD2NXY9"/>
<feature type="transmembrane region" description="Helical" evidence="7">
    <location>
        <begin position="478"/>
        <end position="498"/>
    </location>
</feature>
<evidence type="ECO:0000256" key="6">
    <source>
        <dbReference type="SAM" id="MobiDB-lite"/>
    </source>
</evidence>
<dbReference type="SMART" id="SM01420">
    <property type="entry name" value="TRP_2"/>
    <property type="match status" value="1"/>
</dbReference>
<feature type="region of interest" description="Disordered" evidence="6">
    <location>
        <begin position="1"/>
        <end position="36"/>
    </location>
</feature>